<evidence type="ECO:0000259" key="7">
    <source>
        <dbReference type="Pfam" id="PF14197"/>
    </source>
</evidence>
<feature type="compositionally biased region" description="Polar residues" evidence="5">
    <location>
        <begin position="748"/>
        <end position="767"/>
    </location>
</feature>
<dbReference type="EMBL" id="CABFNS010000700">
    <property type="protein sequence ID" value="VUC23175.1"/>
    <property type="molecule type" value="Genomic_DNA"/>
</dbReference>
<feature type="compositionally biased region" description="Basic and acidic residues" evidence="5">
    <location>
        <begin position="135"/>
        <end position="145"/>
    </location>
</feature>
<evidence type="ECO:0000256" key="2">
    <source>
        <dbReference type="ARBA" id="ARBA00022490"/>
    </source>
</evidence>
<feature type="domain" description="Cep57 centrosome microtubule-binding" evidence="6">
    <location>
        <begin position="937"/>
        <end position="1013"/>
    </location>
</feature>
<feature type="compositionally biased region" description="Basic residues" evidence="5">
    <location>
        <begin position="844"/>
        <end position="855"/>
    </location>
</feature>
<feature type="compositionally biased region" description="Polar residues" evidence="5">
    <location>
        <begin position="219"/>
        <end position="233"/>
    </location>
</feature>
<feature type="compositionally biased region" description="Polar residues" evidence="5">
    <location>
        <begin position="164"/>
        <end position="184"/>
    </location>
</feature>
<evidence type="ECO:0000313" key="8">
    <source>
        <dbReference type="EMBL" id="VUC23175.1"/>
    </source>
</evidence>
<protein>
    <recommendedName>
        <fullName evidence="10">Rho coiled-coil associated kinase alpha</fullName>
    </recommendedName>
</protein>
<evidence type="ECO:0000259" key="6">
    <source>
        <dbReference type="Pfam" id="PF06657"/>
    </source>
</evidence>
<keyword evidence="9" id="KW-1185">Reference proteome</keyword>
<keyword evidence="4" id="KW-0175">Coiled coil</keyword>
<keyword evidence="3" id="KW-0206">Cytoskeleton</keyword>
<feature type="coiled-coil region" evidence="4">
    <location>
        <begin position="335"/>
        <end position="448"/>
    </location>
</feature>
<accession>A0ABY6TZV4</accession>
<feature type="region of interest" description="Disordered" evidence="5">
    <location>
        <begin position="126"/>
        <end position="247"/>
    </location>
</feature>
<evidence type="ECO:0008006" key="10">
    <source>
        <dbReference type="Google" id="ProtNLM"/>
    </source>
</evidence>
<dbReference type="Pfam" id="PF06657">
    <property type="entry name" value="Cep57_MT_bd"/>
    <property type="match status" value="1"/>
</dbReference>
<feature type="region of interest" description="Disordered" evidence="5">
    <location>
        <begin position="690"/>
        <end position="859"/>
    </location>
</feature>
<proteinExistence type="predicted"/>
<organism evidence="8 9">
    <name type="scientific">Bionectria ochroleuca</name>
    <name type="common">Gliocladium roseum</name>
    <dbReference type="NCBI Taxonomy" id="29856"/>
    <lineage>
        <taxon>Eukaryota</taxon>
        <taxon>Fungi</taxon>
        <taxon>Dikarya</taxon>
        <taxon>Ascomycota</taxon>
        <taxon>Pezizomycotina</taxon>
        <taxon>Sordariomycetes</taxon>
        <taxon>Hypocreomycetidae</taxon>
        <taxon>Hypocreales</taxon>
        <taxon>Bionectriaceae</taxon>
        <taxon>Clonostachys</taxon>
    </lineage>
</organism>
<feature type="domain" description="PPC89 centrosome localisation" evidence="7">
    <location>
        <begin position="382"/>
        <end position="445"/>
    </location>
</feature>
<comment type="caution">
    <text evidence="8">The sequence shown here is derived from an EMBL/GenBank/DDBJ whole genome shotgun (WGS) entry which is preliminary data.</text>
</comment>
<sequence>MEAEARYRSRILREMEANRNNPFNSPPSSTGSHGTVSPTMSSVFSDPDGESTRRLNEDIARVTAPRKMPVNWEAAHRKWPEFYSMPKSHDLPILDDNTDTRPLSPELKENRAHVRSARFTVDDTTQDIWNGSARTRSEMQPRADTESDLSSLISKSPARVLSVPNGQKNARQPSPLSKTYTRSISESHHHQQRRTSLTEALEQLRANSASPRNREQRKTTSSPQMSSAKSSLTAVAPSPAAFDSPGQDMSHVRSFFMPDVSHLGDFVTGTLRFSGSMKNGVPIFVKHGNVHDRQEKPHLTNHADVDGLEVPEDEEKIFVSMDMIREEIISLQDHYEKVQEYAANLQSQVEALEAQLKARPTVDRRSSSERPNEQLLRQKESLEIEITTLQSRLEQASRKISLTEIEKDSLIQEKDRAVRKLQEACDDINKLTRKLSVRERELENSQRHMESTEQHRLETDTLKRDLLSLKHGRDALELENTSLRTDNDALHQEKRELEEEIEAIRSENESLRRRNEALLSEAKSLRSNNQNLATEDEDLRENLDGVQHELDAAIEQVQTLQQQVEDMSQERTTLREDNNSLVRHNEKYFEENKILRRENSGFEKSIHALRDENLKLKEDVDFMKQQMDHCRPIPKEDLLAQLDDETGENMTSAFFIPDITINSNDSEALAETTDAKGGPVLPELTTQHTRLSTIPDLTEEPTNNSVQVDEENEENEDKKVTHQRSSSTSKSQKQVATSSKVAFAIPDTSVQSTKSKSNAKSNVANQGSKRRSSKSSHASIMQKSPFRGTEPVSDIDDTTGPVSIDEMTGEQSVDEERSQRQSHTEERSRQIQTLENHSRETQKTRRRSSHSHNHSQKIALEVVTEDHRTTESCRMLSQDARRVLDGLCEHSCNNCTVCARIASHNVVVSSIELASGKKRVTVSRPVPVSDRNLTGDHTMRPAQAPGHALAMVIKGLEDESHHLQLELSRLQAKYNGTDKALGRRERLRMAEGIRTLLKQVEAKNDQIYSLYDVLEGQKAAGQAMSDEELEMTVLNITGMTVRDVTSGSEHMTWEGIPDL</sequence>
<evidence type="ECO:0000256" key="4">
    <source>
        <dbReference type="SAM" id="Coils"/>
    </source>
</evidence>
<feature type="compositionally biased region" description="Basic and acidic residues" evidence="5">
    <location>
        <begin position="814"/>
        <end position="829"/>
    </location>
</feature>
<evidence type="ECO:0000256" key="5">
    <source>
        <dbReference type="SAM" id="MobiDB-lite"/>
    </source>
</evidence>
<dbReference type="Pfam" id="PF14197">
    <property type="entry name" value="Cep57_CLD_2"/>
    <property type="match status" value="2"/>
</dbReference>
<feature type="compositionally biased region" description="Low complexity" evidence="5">
    <location>
        <begin position="723"/>
        <end position="741"/>
    </location>
</feature>
<feature type="domain" description="PPC89 centrosome localisation" evidence="7">
    <location>
        <begin position="567"/>
        <end position="631"/>
    </location>
</feature>
<evidence type="ECO:0000256" key="1">
    <source>
        <dbReference type="ARBA" id="ARBA00004267"/>
    </source>
</evidence>
<gene>
    <name evidence="8" type="ORF">CLO192961_LOCUS107381</name>
</gene>
<feature type="coiled-coil region" evidence="4">
    <location>
        <begin position="473"/>
        <end position="626"/>
    </location>
</feature>
<dbReference type="InterPro" id="IPR025925">
    <property type="entry name" value="PPC89_CLD"/>
</dbReference>
<feature type="region of interest" description="Disordered" evidence="5">
    <location>
        <begin position="1"/>
        <end position="55"/>
    </location>
</feature>
<keyword evidence="2" id="KW-0963">Cytoplasm</keyword>
<name>A0ABY6TZV4_BIOOC</name>
<comment type="subcellular location">
    <subcellularLocation>
        <location evidence="1">Cytoplasm</location>
        <location evidence="1">Cytoskeleton</location>
        <location evidence="1">Microtubule organizing center</location>
    </subcellularLocation>
</comment>
<dbReference type="Proteomes" id="UP000766486">
    <property type="component" value="Unassembled WGS sequence"/>
</dbReference>
<dbReference type="InterPro" id="IPR051756">
    <property type="entry name" value="Centrosomal_MT-associated"/>
</dbReference>
<dbReference type="PANTHER" id="PTHR19336">
    <property type="entry name" value="UNCHARACTERIZED DUF1167"/>
    <property type="match status" value="1"/>
</dbReference>
<dbReference type="PANTHER" id="PTHR19336:SF9">
    <property type="entry name" value="SPINDLE POLE BODY PROTEIN PPC89"/>
    <property type="match status" value="1"/>
</dbReference>
<feature type="compositionally biased region" description="Basic and acidic residues" evidence="5">
    <location>
        <begin position="1"/>
        <end position="17"/>
    </location>
</feature>
<reference evidence="8 9" key="1">
    <citation type="submission" date="2019-06" db="EMBL/GenBank/DDBJ databases">
        <authorList>
            <person name="Broberg M."/>
        </authorList>
    </citation>
    <scope>NUCLEOTIDE SEQUENCE [LARGE SCALE GENOMIC DNA]</scope>
</reference>
<evidence type="ECO:0000313" key="9">
    <source>
        <dbReference type="Proteomes" id="UP000766486"/>
    </source>
</evidence>
<feature type="compositionally biased region" description="Polar residues" evidence="5">
    <location>
        <begin position="30"/>
        <end position="44"/>
    </location>
</feature>
<dbReference type="InterPro" id="IPR024957">
    <property type="entry name" value="Cep57_MT-bd_dom"/>
</dbReference>
<feature type="compositionally biased region" description="Low complexity" evidence="5">
    <location>
        <begin position="20"/>
        <end position="29"/>
    </location>
</feature>
<evidence type="ECO:0000256" key="3">
    <source>
        <dbReference type="ARBA" id="ARBA00023212"/>
    </source>
</evidence>